<evidence type="ECO:0000313" key="6">
    <source>
        <dbReference type="EMBL" id="KAL3094174.1"/>
    </source>
</evidence>
<evidence type="ECO:0008006" key="8">
    <source>
        <dbReference type="Google" id="ProtNLM"/>
    </source>
</evidence>
<name>A0ABD2JUB1_9BILA</name>
<evidence type="ECO:0000256" key="1">
    <source>
        <dbReference type="ARBA" id="ARBA00010617"/>
    </source>
</evidence>
<dbReference type="GO" id="GO:0004497">
    <property type="term" value="F:monooxygenase activity"/>
    <property type="evidence" value="ECO:0007669"/>
    <property type="project" value="UniProtKB-KW"/>
</dbReference>
<dbReference type="PANTHER" id="PTHR24300:SF375">
    <property type="entry name" value="CYTOCHROME P450 FAMILY"/>
    <property type="match status" value="1"/>
</dbReference>
<dbReference type="AlphaFoldDB" id="A0ABD2JUB1"/>
<evidence type="ECO:0000256" key="4">
    <source>
        <dbReference type="ARBA" id="ARBA00023033"/>
    </source>
</evidence>
<evidence type="ECO:0000256" key="5">
    <source>
        <dbReference type="SAM" id="MobiDB-lite"/>
    </source>
</evidence>
<protein>
    <recommendedName>
        <fullName evidence="8">Cytochrome P450</fullName>
    </recommendedName>
</protein>
<feature type="region of interest" description="Disordered" evidence="5">
    <location>
        <begin position="271"/>
        <end position="297"/>
    </location>
</feature>
<dbReference type="InterPro" id="IPR050182">
    <property type="entry name" value="Cytochrome_P450_fam2"/>
</dbReference>
<sequence length="297" mass="33901">MGDFNLNAKDITWTSGTPYANSKCPYAPYQQWARQFGPIYTIWLGEAPVVVVADFQLMRDLFVKDGDAYAGREFINKLFKVCSVSHGMCYGVVRTEGELWKVTRKFALQSMRILGMGRARLEEKYMRDIDAMIGQICQEIDLTAAEEDEDGIQLNLYIDRLVGSTINQLLFGHPFSDEQLEDFRQLKNAMDSQTKLLGSITGKALIGMPFLRHFPSFRWTFGNIDNNLSNIFAYIDKTIEKRMAKRLQKAENGQEEEDDLLNCFLNKIEEGGATLNGDGTDEGPSPDERKMERHYLK</sequence>
<dbReference type="InterPro" id="IPR036396">
    <property type="entry name" value="Cyt_P450_sf"/>
</dbReference>
<evidence type="ECO:0000256" key="3">
    <source>
        <dbReference type="ARBA" id="ARBA00023004"/>
    </source>
</evidence>
<gene>
    <name evidence="6" type="ORF">niasHT_028263</name>
</gene>
<dbReference type="PANTHER" id="PTHR24300">
    <property type="entry name" value="CYTOCHROME P450 508A4-RELATED"/>
    <property type="match status" value="1"/>
</dbReference>
<keyword evidence="4" id="KW-0503">Monooxygenase</keyword>
<dbReference type="InterPro" id="IPR001128">
    <property type="entry name" value="Cyt_P450"/>
</dbReference>
<organism evidence="6 7">
    <name type="scientific">Heterodera trifolii</name>
    <dbReference type="NCBI Taxonomy" id="157864"/>
    <lineage>
        <taxon>Eukaryota</taxon>
        <taxon>Metazoa</taxon>
        <taxon>Ecdysozoa</taxon>
        <taxon>Nematoda</taxon>
        <taxon>Chromadorea</taxon>
        <taxon>Rhabditida</taxon>
        <taxon>Tylenchina</taxon>
        <taxon>Tylenchomorpha</taxon>
        <taxon>Tylenchoidea</taxon>
        <taxon>Heteroderidae</taxon>
        <taxon>Heteroderinae</taxon>
        <taxon>Heterodera</taxon>
    </lineage>
</organism>
<dbReference type="InterPro" id="IPR002401">
    <property type="entry name" value="Cyt_P450_E_grp-I"/>
</dbReference>
<keyword evidence="7" id="KW-1185">Reference proteome</keyword>
<reference evidence="6 7" key="1">
    <citation type="submission" date="2024-10" db="EMBL/GenBank/DDBJ databases">
        <authorList>
            <person name="Kim D."/>
        </authorList>
    </citation>
    <scope>NUCLEOTIDE SEQUENCE [LARGE SCALE GENOMIC DNA]</scope>
    <source>
        <strain evidence="6">BH-2024</strain>
    </source>
</reference>
<evidence type="ECO:0000313" key="7">
    <source>
        <dbReference type="Proteomes" id="UP001620626"/>
    </source>
</evidence>
<accession>A0ABD2JUB1</accession>
<dbReference type="Gene3D" id="1.10.630.10">
    <property type="entry name" value="Cytochrome P450"/>
    <property type="match status" value="1"/>
</dbReference>
<keyword evidence="3" id="KW-0408">Iron</keyword>
<dbReference type="EMBL" id="JBICBT010000903">
    <property type="protein sequence ID" value="KAL3094174.1"/>
    <property type="molecule type" value="Genomic_DNA"/>
</dbReference>
<feature type="compositionally biased region" description="Basic and acidic residues" evidence="5">
    <location>
        <begin position="286"/>
        <end position="297"/>
    </location>
</feature>
<evidence type="ECO:0000256" key="2">
    <source>
        <dbReference type="ARBA" id="ARBA00022723"/>
    </source>
</evidence>
<dbReference type="SUPFAM" id="SSF48264">
    <property type="entry name" value="Cytochrome P450"/>
    <property type="match status" value="1"/>
</dbReference>
<dbReference type="Pfam" id="PF00067">
    <property type="entry name" value="p450"/>
    <property type="match status" value="1"/>
</dbReference>
<proteinExistence type="inferred from homology"/>
<keyword evidence="4" id="KW-0560">Oxidoreductase</keyword>
<comment type="similarity">
    <text evidence="1">Belongs to the cytochrome P450 family.</text>
</comment>
<keyword evidence="2" id="KW-0479">Metal-binding</keyword>
<dbReference type="PRINTS" id="PR00463">
    <property type="entry name" value="EP450I"/>
</dbReference>
<dbReference type="GO" id="GO:0046872">
    <property type="term" value="F:metal ion binding"/>
    <property type="evidence" value="ECO:0007669"/>
    <property type="project" value="UniProtKB-KW"/>
</dbReference>
<dbReference type="Proteomes" id="UP001620626">
    <property type="component" value="Unassembled WGS sequence"/>
</dbReference>
<comment type="caution">
    <text evidence="6">The sequence shown here is derived from an EMBL/GenBank/DDBJ whole genome shotgun (WGS) entry which is preliminary data.</text>
</comment>